<keyword evidence="4" id="KW-0653">Protein transport</keyword>
<evidence type="ECO:0000256" key="7">
    <source>
        <dbReference type="ARBA" id="ARBA00023136"/>
    </source>
</evidence>
<gene>
    <name evidence="9" type="ORF">SLA_6713</name>
</gene>
<dbReference type="RefSeq" id="WP_359873141.1">
    <property type="nucleotide sequence ID" value="NZ_JBEYHT010000004.1"/>
</dbReference>
<dbReference type="GO" id="GO:0016020">
    <property type="term" value="C:membrane"/>
    <property type="evidence" value="ECO:0007669"/>
    <property type="project" value="UniProtKB-ARBA"/>
</dbReference>
<organism evidence="9 10">
    <name type="scientific">Streptomyces laurentii</name>
    <dbReference type="NCBI Taxonomy" id="39478"/>
    <lineage>
        <taxon>Bacteria</taxon>
        <taxon>Bacillati</taxon>
        <taxon>Actinomycetota</taxon>
        <taxon>Actinomycetes</taxon>
        <taxon>Kitasatosporales</taxon>
        <taxon>Streptomycetaceae</taxon>
        <taxon>Streptomyces</taxon>
    </lineage>
</organism>
<dbReference type="Proteomes" id="UP000217676">
    <property type="component" value="Chromosome"/>
</dbReference>
<evidence type="ECO:0000256" key="1">
    <source>
        <dbReference type="ARBA" id="ARBA00004167"/>
    </source>
</evidence>
<evidence type="ECO:0000256" key="8">
    <source>
        <dbReference type="SAM" id="MobiDB-lite"/>
    </source>
</evidence>
<evidence type="ECO:0000256" key="6">
    <source>
        <dbReference type="ARBA" id="ARBA00023010"/>
    </source>
</evidence>
<evidence type="ECO:0000313" key="10">
    <source>
        <dbReference type="Proteomes" id="UP000217676"/>
    </source>
</evidence>
<keyword evidence="6" id="KW-0811">Translocation</keyword>
<dbReference type="Pfam" id="PF02416">
    <property type="entry name" value="TatA_B_E"/>
    <property type="match status" value="1"/>
</dbReference>
<accession>A0A160P6T3</accession>
<sequence>MFGLSELAILLIVVIVLVGIRKLPGLARSAGTSLRILKSEARAMKRDGAEAEPRAVYEVKPTPPESGPDRPL</sequence>
<comment type="subcellular location">
    <subcellularLocation>
        <location evidence="1">Membrane</location>
        <topology evidence="1">Single-pass membrane protein</topology>
    </subcellularLocation>
</comment>
<evidence type="ECO:0000256" key="3">
    <source>
        <dbReference type="ARBA" id="ARBA00022692"/>
    </source>
</evidence>
<name>A0A160P6T3_STRLU</name>
<protein>
    <submittedName>
        <fullName evidence="9">Twin-arginine translocation protein, tatA/E family subunit</fullName>
    </submittedName>
</protein>
<dbReference type="InterPro" id="IPR003369">
    <property type="entry name" value="TatA/B/E"/>
</dbReference>
<evidence type="ECO:0000313" key="9">
    <source>
        <dbReference type="EMBL" id="BAU87579.1"/>
    </source>
</evidence>
<keyword evidence="5" id="KW-1133">Transmembrane helix</keyword>
<feature type="region of interest" description="Disordered" evidence="8">
    <location>
        <begin position="47"/>
        <end position="72"/>
    </location>
</feature>
<dbReference type="KEGG" id="slau:SLA_6713"/>
<keyword evidence="2" id="KW-0813">Transport</keyword>
<keyword evidence="7" id="KW-0472">Membrane</keyword>
<keyword evidence="3" id="KW-0812">Transmembrane</keyword>
<dbReference type="AlphaFoldDB" id="A0A160P6T3"/>
<proteinExistence type="predicted"/>
<evidence type="ECO:0000256" key="5">
    <source>
        <dbReference type="ARBA" id="ARBA00022989"/>
    </source>
</evidence>
<dbReference type="EMBL" id="AP017424">
    <property type="protein sequence ID" value="BAU87579.1"/>
    <property type="molecule type" value="Genomic_DNA"/>
</dbReference>
<reference evidence="9 10" key="1">
    <citation type="journal article" date="2016" name="Genome Announc.">
        <title>Complete Genome Sequence of Thiostrepton-Producing Streptomyces laurentii ATCC 31255.</title>
        <authorList>
            <person name="Doi K."/>
            <person name="Fujino Y."/>
            <person name="Nagayoshi Y."/>
            <person name="Ohshima T."/>
            <person name="Ogata S."/>
        </authorList>
    </citation>
    <scope>NUCLEOTIDE SEQUENCE [LARGE SCALE GENOMIC DNA]</scope>
    <source>
        <strain evidence="9 10">ATCC 31255</strain>
    </source>
</reference>
<feature type="compositionally biased region" description="Basic and acidic residues" evidence="8">
    <location>
        <begin position="47"/>
        <end position="57"/>
    </location>
</feature>
<dbReference type="GO" id="GO:0015031">
    <property type="term" value="P:protein transport"/>
    <property type="evidence" value="ECO:0007669"/>
    <property type="project" value="UniProtKB-KW"/>
</dbReference>
<keyword evidence="10" id="KW-1185">Reference proteome</keyword>
<evidence type="ECO:0000256" key="4">
    <source>
        <dbReference type="ARBA" id="ARBA00022927"/>
    </source>
</evidence>
<dbReference type="Gene3D" id="1.20.5.3310">
    <property type="match status" value="1"/>
</dbReference>
<evidence type="ECO:0000256" key="2">
    <source>
        <dbReference type="ARBA" id="ARBA00022448"/>
    </source>
</evidence>